<dbReference type="GO" id="GO:0046820">
    <property type="term" value="F:4-amino-4-deoxychorismate synthase activity"/>
    <property type="evidence" value="ECO:0007669"/>
    <property type="project" value="TreeGrafter"/>
</dbReference>
<organism evidence="2 3">
    <name type="scientific">Piscibacillus halophilus</name>
    <dbReference type="NCBI Taxonomy" id="571933"/>
    <lineage>
        <taxon>Bacteria</taxon>
        <taxon>Bacillati</taxon>
        <taxon>Bacillota</taxon>
        <taxon>Bacilli</taxon>
        <taxon>Bacillales</taxon>
        <taxon>Bacillaceae</taxon>
        <taxon>Piscibacillus</taxon>
    </lineage>
</organism>
<proteinExistence type="predicted"/>
<dbReference type="Pfam" id="PF01063">
    <property type="entry name" value="Aminotran_4"/>
    <property type="match status" value="1"/>
</dbReference>
<dbReference type="Pfam" id="PF00425">
    <property type="entry name" value="Chorismate_bind"/>
    <property type="match status" value="1"/>
</dbReference>
<dbReference type="PRINTS" id="PR00095">
    <property type="entry name" value="ANTSNTHASEI"/>
</dbReference>
<dbReference type="Gene3D" id="3.30.470.10">
    <property type="match status" value="1"/>
</dbReference>
<dbReference type="InterPro" id="IPR015890">
    <property type="entry name" value="Chorismate_C"/>
</dbReference>
<reference evidence="2 3" key="1">
    <citation type="submission" date="2016-10" db="EMBL/GenBank/DDBJ databases">
        <authorList>
            <person name="de Groot N.N."/>
        </authorList>
    </citation>
    <scope>NUCLEOTIDE SEQUENCE [LARGE SCALE GENOMIC DNA]</scope>
    <source>
        <strain evidence="2 3">DSM 21633</strain>
    </source>
</reference>
<dbReference type="PANTHER" id="PTHR11236:SF50">
    <property type="entry name" value="AMINODEOXYCHORISMATE SYNTHASE COMPONENT 1"/>
    <property type="match status" value="1"/>
</dbReference>
<sequence length="577" mass="67387">MTKQIVHFKHDWLEDHPYIFEHPTDYVVANRLEEVKPALNKIEQYSQEGYYAVGYLSYEAAQAFDSKMKTHQEVRLPYLYFGIYKDYMKLYEVSSSQLQKLNWISDTERSEYYDAISQIHEAIKKGISYQVNYTIRLIAEYEQLNTRQLYEQLRQSQQANYSCHLQFNDFEIISVSPELFFAWDGQTIETKPMKGTIKRGNSTEEDLQLKKQLINSEKDRAENVMIVDLLRNDLSRVAKKGTVHVPGLFEIESYPTVYQMTSTVKAKTREDVNLCSIFESIFPCGSITGAPKISTMNIIQELEKTSREVYCGAIGLVTPDQKVVFNVPIRTVLVDHRDQKAIYGVGGGITWESTPEGEYEETIAKSHVLRRQGNNFELLETMKINNGQIDYLTEHLNRVTYSAKFFQFHLDERRLSNLIESIQQQYNFGTYVIRLLLNRVGEFTYEALPYEAPPVSLKVAITKKPIDQQNIFFYHKTTYRDIYEAFHHKDVFDTLLWNEHGYITEFTRGNVVYRLNDELFTPPVSDGLLAGTFREKLLNENKIEERSLLKADLNTVDDLWFINSVRGWIKVNEIEER</sequence>
<dbReference type="SUPFAM" id="SSF56322">
    <property type="entry name" value="ADC synthase"/>
    <property type="match status" value="1"/>
</dbReference>
<dbReference type="OrthoDB" id="9803598at2"/>
<keyword evidence="2" id="KW-0456">Lyase</keyword>
<dbReference type="SUPFAM" id="SSF56752">
    <property type="entry name" value="D-aminoacid aminotransferase-like PLP-dependent enzymes"/>
    <property type="match status" value="1"/>
</dbReference>
<dbReference type="NCBIfam" id="TIGR00553">
    <property type="entry name" value="pabB"/>
    <property type="match status" value="1"/>
</dbReference>
<feature type="domain" description="Chorismate-utilising enzyme C-terminal" evidence="1">
    <location>
        <begin position="109"/>
        <end position="365"/>
    </location>
</feature>
<dbReference type="InterPro" id="IPR005801">
    <property type="entry name" value="ADC_synthase"/>
</dbReference>
<name>A0A1H9ICZ1_9BACI</name>
<dbReference type="RefSeq" id="WP_091774113.1">
    <property type="nucleotide sequence ID" value="NZ_FOES01000024.1"/>
</dbReference>
<dbReference type="AlphaFoldDB" id="A0A1H9ICZ1"/>
<dbReference type="InterPro" id="IPR005802">
    <property type="entry name" value="ADC_synth_comp_1"/>
</dbReference>
<evidence type="ECO:0000259" key="1">
    <source>
        <dbReference type="Pfam" id="PF00425"/>
    </source>
</evidence>
<gene>
    <name evidence="2" type="ORF">SAMN05216362_12417</name>
</gene>
<dbReference type="Gene3D" id="3.20.10.10">
    <property type="entry name" value="D-amino Acid Aminotransferase, subunit A, domain 2"/>
    <property type="match status" value="1"/>
</dbReference>
<dbReference type="InterPro" id="IPR043131">
    <property type="entry name" value="BCAT-like_N"/>
</dbReference>
<dbReference type="InterPro" id="IPR019999">
    <property type="entry name" value="Anth_synth_I-like"/>
</dbReference>
<dbReference type="GO" id="GO:0016829">
    <property type="term" value="F:lyase activity"/>
    <property type="evidence" value="ECO:0007669"/>
    <property type="project" value="UniProtKB-KW"/>
</dbReference>
<keyword evidence="3" id="KW-1185">Reference proteome</keyword>
<dbReference type="InterPro" id="IPR043132">
    <property type="entry name" value="BCAT-like_C"/>
</dbReference>
<dbReference type="GO" id="GO:0009396">
    <property type="term" value="P:folic acid-containing compound biosynthetic process"/>
    <property type="evidence" value="ECO:0007669"/>
    <property type="project" value="InterPro"/>
</dbReference>
<dbReference type="EMBL" id="FOES01000024">
    <property type="protein sequence ID" value="SEQ72362.1"/>
    <property type="molecule type" value="Genomic_DNA"/>
</dbReference>
<evidence type="ECO:0000313" key="3">
    <source>
        <dbReference type="Proteomes" id="UP000199427"/>
    </source>
</evidence>
<dbReference type="Gene3D" id="3.60.120.10">
    <property type="entry name" value="Anthranilate synthase"/>
    <property type="match status" value="1"/>
</dbReference>
<evidence type="ECO:0000313" key="2">
    <source>
        <dbReference type="EMBL" id="SEQ72362.1"/>
    </source>
</evidence>
<protein>
    <submittedName>
        <fullName evidence="2">Para-aminobenzoate synthetase / 4-amino-4-deoxychorismate lyase</fullName>
    </submittedName>
</protein>
<accession>A0A1H9ICZ1</accession>
<dbReference type="PANTHER" id="PTHR11236">
    <property type="entry name" value="AMINOBENZOATE/ANTHRANILATE SYNTHASE"/>
    <property type="match status" value="1"/>
</dbReference>
<dbReference type="GO" id="GO:0000162">
    <property type="term" value="P:L-tryptophan biosynthetic process"/>
    <property type="evidence" value="ECO:0007669"/>
    <property type="project" value="TreeGrafter"/>
</dbReference>
<dbReference type="InterPro" id="IPR001544">
    <property type="entry name" value="Aminotrans_IV"/>
</dbReference>
<dbReference type="InterPro" id="IPR036038">
    <property type="entry name" value="Aminotransferase-like"/>
</dbReference>
<dbReference type="STRING" id="571933.SAMN05216362_12417"/>
<dbReference type="Proteomes" id="UP000199427">
    <property type="component" value="Unassembled WGS sequence"/>
</dbReference>